<dbReference type="AlphaFoldDB" id="A0A955I282"/>
<dbReference type="GO" id="GO:0003729">
    <property type="term" value="F:mRNA binding"/>
    <property type="evidence" value="ECO:0007669"/>
    <property type="project" value="TreeGrafter"/>
</dbReference>
<dbReference type="HAMAP" id="MF_01366">
    <property type="entry name" value="Ribosomal_uL13"/>
    <property type="match status" value="1"/>
</dbReference>
<comment type="similarity">
    <text evidence="1 4">Belongs to the universal ribosomal protein uL13 family.</text>
</comment>
<accession>A0A955I282</accession>
<dbReference type="InterPro" id="IPR005823">
    <property type="entry name" value="Ribosomal_uL13_bac-type"/>
</dbReference>
<dbReference type="PANTHER" id="PTHR11545:SF2">
    <property type="entry name" value="LARGE RIBOSOMAL SUBUNIT PROTEIN UL13M"/>
    <property type="match status" value="1"/>
</dbReference>
<dbReference type="Pfam" id="PF00572">
    <property type="entry name" value="Ribosomal_L13"/>
    <property type="match status" value="1"/>
</dbReference>
<dbReference type="EMBL" id="JAGQLN010000006">
    <property type="protein sequence ID" value="MCA9376694.1"/>
    <property type="molecule type" value="Genomic_DNA"/>
</dbReference>
<dbReference type="InterPro" id="IPR005822">
    <property type="entry name" value="Ribosomal_uL13"/>
</dbReference>
<comment type="subunit">
    <text evidence="4">Part of the 50S ribosomal subunit.</text>
</comment>
<evidence type="ECO:0000313" key="6">
    <source>
        <dbReference type="Proteomes" id="UP000741282"/>
    </source>
</evidence>
<evidence type="ECO:0000256" key="1">
    <source>
        <dbReference type="ARBA" id="ARBA00006227"/>
    </source>
</evidence>
<evidence type="ECO:0000256" key="3">
    <source>
        <dbReference type="ARBA" id="ARBA00023274"/>
    </source>
</evidence>
<dbReference type="PIRSF" id="PIRSF002181">
    <property type="entry name" value="Ribosomal_L13"/>
    <property type="match status" value="1"/>
</dbReference>
<dbReference type="PANTHER" id="PTHR11545">
    <property type="entry name" value="RIBOSOMAL PROTEIN L13"/>
    <property type="match status" value="1"/>
</dbReference>
<organism evidence="5 6">
    <name type="scientific">Candidatus Dojkabacteria bacterium</name>
    <dbReference type="NCBI Taxonomy" id="2099670"/>
    <lineage>
        <taxon>Bacteria</taxon>
        <taxon>Candidatus Dojkabacteria</taxon>
    </lineage>
</organism>
<protein>
    <recommendedName>
        <fullName evidence="4">Large ribosomal subunit protein uL13</fullName>
    </recommendedName>
</protein>
<sequence>MKQNTTWVKPTDIERKWHLVDASDQVLGRVSTVIASLLIGKGKVNKVPNLDCGDYVIVINSDKVKVTGNKATQKTYFRHSGYPGGAKTITFDKQIQKKSEFVIENAVKNMLPNNKLRSGMMTRLFVYPTSDHKHSAQKPVEYKLS</sequence>
<proteinExistence type="inferred from homology"/>
<dbReference type="Gene3D" id="3.90.1180.10">
    <property type="entry name" value="Ribosomal protein L13"/>
    <property type="match status" value="1"/>
</dbReference>
<reference evidence="5" key="1">
    <citation type="submission" date="2020-04" db="EMBL/GenBank/DDBJ databases">
        <authorList>
            <person name="Zhang T."/>
        </authorList>
    </citation>
    <scope>NUCLEOTIDE SEQUENCE</scope>
    <source>
        <strain evidence="5">HKST-UBA17</strain>
    </source>
</reference>
<evidence type="ECO:0000313" key="5">
    <source>
        <dbReference type="EMBL" id="MCA9376694.1"/>
    </source>
</evidence>
<dbReference type="GO" id="GO:0006412">
    <property type="term" value="P:translation"/>
    <property type="evidence" value="ECO:0007669"/>
    <property type="project" value="UniProtKB-UniRule"/>
</dbReference>
<dbReference type="CDD" id="cd00392">
    <property type="entry name" value="Ribosomal_L13"/>
    <property type="match status" value="1"/>
</dbReference>
<dbReference type="SUPFAM" id="SSF52161">
    <property type="entry name" value="Ribosomal protein L13"/>
    <property type="match status" value="1"/>
</dbReference>
<comment type="caution">
    <text evidence="5">The sequence shown here is derived from an EMBL/GenBank/DDBJ whole genome shotgun (WGS) entry which is preliminary data.</text>
</comment>
<reference evidence="5" key="2">
    <citation type="journal article" date="2021" name="Microbiome">
        <title>Successional dynamics and alternative stable states in a saline activated sludge microbial community over 9 years.</title>
        <authorList>
            <person name="Wang Y."/>
            <person name="Ye J."/>
            <person name="Ju F."/>
            <person name="Liu L."/>
            <person name="Boyd J.A."/>
            <person name="Deng Y."/>
            <person name="Parks D.H."/>
            <person name="Jiang X."/>
            <person name="Yin X."/>
            <person name="Woodcroft B.J."/>
            <person name="Tyson G.W."/>
            <person name="Hugenholtz P."/>
            <person name="Polz M.F."/>
            <person name="Zhang T."/>
        </authorList>
    </citation>
    <scope>NUCLEOTIDE SEQUENCE</scope>
    <source>
        <strain evidence="5">HKST-UBA17</strain>
    </source>
</reference>
<dbReference type="InterPro" id="IPR036899">
    <property type="entry name" value="Ribosomal_uL13_sf"/>
</dbReference>
<evidence type="ECO:0000256" key="4">
    <source>
        <dbReference type="HAMAP-Rule" id="MF_01366"/>
    </source>
</evidence>
<gene>
    <name evidence="4 5" type="primary">rplM</name>
    <name evidence="5" type="ORF">KC685_02110</name>
</gene>
<name>A0A955I282_9BACT</name>
<dbReference type="GO" id="GO:0003735">
    <property type="term" value="F:structural constituent of ribosome"/>
    <property type="evidence" value="ECO:0007669"/>
    <property type="project" value="InterPro"/>
</dbReference>
<comment type="function">
    <text evidence="4">This protein is one of the early assembly proteins of the 50S ribosomal subunit, although it is not seen to bind rRNA by itself. It is important during the early stages of 50S assembly.</text>
</comment>
<keyword evidence="3 4" id="KW-0687">Ribonucleoprotein</keyword>
<dbReference type="GO" id="GO:0022625">
    <property type="term" value="C:cytosolic large ribosomal subunit"/>
    <property type="evidence" value="ECO:0007669"/>
    <property type="project" value="TreeGrafter"/>
</dbReference>
<dbReference type="NCBIfam" id="TIGR01066">
    <property type="entry name" value="rplM_bact"/>
    <property type="match status" value="1"/>
</dbReference>
<dbReference type="GO" id="GO:0017148">
    <property type="term" value="P:negative regulation of translation"/>
    <property type="evidence" value="ECO:0007669"/>
    <property type="project" value="TreeGrafter"/>
</dbReference>
<evidence type="ECO:0000256" key="2">
    <source>
        <dbReference type="ARBA" id="ARBA00022980"/>
    </source>
</evidence>
<keyword evidence="2 4" id="KW-0689">Ribosomal protein</keyword>
<dbReference type="Proteomes" id="UP000741282">
    <property type="component" value="Unassembled WGS sequence"/>
</dbReference>